<keyword evidence="1" id="KW-0472">Membrane</keyword>
<feature type="transmembrane region" description="Helical" evidence="1">
    <location>
        <begin position="40"/>
        <end position="59"/>
    </location>
</feature>
<proteinExistence type="predicted"/>
<dbReference type="AlphaFoldDB" id="A0A1R4LTD3"/>
<keyword evidence="1" id="KW-0812">Transmembrane</keyword>
<dbReference type="Proteomes" id="UP000188276">
    <property type="component" value="Unassembled WGS sequence"/>
</dbReference>
<sequence>MYIMIYIAHLCFAFVLYHFIVNRCLFCAGIFVKLTPDSCLYARFSSMLAVLAGGIHQALCL</sequence>
<gene>
    <name evidence="2" type="ORF">VR7878_03761</name>
</gene>
<dbReference type="STRING" id="1123498.VR7878_03761"/>
<feature type="transmembrane region" description="Helical" evidence="1">
    <location>
        <begin position="6"/>
        <end position="28"/>
    </location>
</feature>
<dbReference type="EMBL" id="FULE01000065">
    <property type="protein sequence ID" value="SJN59862.1"/>
    <property type="molecule type" value="Genomic_DNA"/>
</dbReference>
<keyword evidence="3" id="KW-1185">Reference proteome</keyword>
<protein>
    <submittedName>
        <fullName evidence="2">Uncharacterized protein</fullName>
    </submittedName>
</protein>
<name>A0A1R4LTD3_VIBR1</name>
<evidence type="ECO:0000313" key="3">
    <source>
        <dbReference type="Proteomes" id="UP000188276"/>
    </source>
</evidence>
<accession>A0A1R4LTD3</accession>
<keyword evidence="1" id="KW-1133">Transmembrane helix</keyword>
<reference evidence="3" key="1">
    <citation type="submission" date="2017-02" db="EMBL/GenBank/DDBJ databases">
        <authorList>
            <person name="Rodrigo-Torres L."/>
            <person name="Arahal R.D."/>
            <person name="Lucena T."/>
        </authorList>
    </citation>
    <scope>NUCLEOTIDE SEQUENCE [LARGE SCALE GENOMIC DNA]</scope>
    <source>
        <strain evidence="3">CECT 7878</strain>
    </source>
</reference>
<organism evidence="2 3">
    <name type="scientific">Vibrio ruber (strain DSM 16370 / JCM 11486 / BCRC 17186 / CECT 7878 / LMG 23124 / VR1)</name>
    <dbReference type="NCBI Taxonomy" id="1123498"/>
    <lineage>
        <taxon>Bacteria</taxon>
        <taxon>Pseudomonadati</taxon>
        <taxon>Pseudomonadota</taxon>
        <taxon>Gammaproteobacteria</taxon>
        <taxon>Vibrionales</taxon>
        <taxon>Vibrionaceae</taxon>
        <taxon>Vibrio</taxon>
    </lineage>
</organism>
<evidence type="ECO:0000313" key="2">
    <source>
        <dbReference type="EMBL" id="SJN59862.1"/>
    </source>
</evidence>
<evidence type="ECO:0000256" key="1">
    <source>
        <dbReference type="SAM" id="Phobius"/>
    </source>
</evidence>